<evidence type="ECO:0000313" key="2">
    <source>
        <dbReference type="EMBL" id="CRO62416.1"/>
    </source>
</evidence>
<comment type="caution">
    <text evidence="2">The sequence shown here is derived from an EMBL/GenBank/DDBJ whole genome shotgun (WGS) entry which is preliminary data.</text>
</comment>
<proteinExistence type="predicted"/>
<accession>A0A9P1R3V4</accession>
<dbReference type="EMBL" id="CVVU01000113">
    <property type="protein sequence ID" value="CRO62416.1"/>
    <property type="molecule type" value="Genomic_DNA"/>
</dbReference>
<evidence type="ECO:0000313" key="3">
    <source>
        <dbReference type="Proteomes" id="UP000045039"/>
    </source>
</evidence>
<name>A0A9P1R3V4_PSEAI</name>
<reference evidence="3" key="1">
    <citation type="submission" date="2015-06" db="EMBL/GenBank/DDBJ databases">
        <authorList>
            <person name="Radhakrishnan Rajesh"/>
            <person name="Underwood Anthony"/>
            <person name="Al-Shahib Ali"/>
        </authorList>
    </citation>
    <scope>NUCLEOTIDE SEQUENCE [LARGE SCALE GENOMIC DNA]</scope>
    <source>
        <strain evidence="3">P19_London_7_VIM_2_05_10</strain>
    </source>
</reference>
<protein>
    <submittedName>
        <fullName evidence="2">Uncharacterized protein</fullName>
    </submittedName>
</protein>
<organism evidence="2 3">
    <name type="scientific">Pseudomonas aeruginosa</name>
    <dbReference type="NCBI Taxonomy" id="287"/>
    <lineage>
        <taxon>Bacteria</taxon>
        <taxon>Pseudomonadati</taxon>
        <taxon>Pseudomonadota</taxon>
        <taxon>Gammaproteobacteria</taxon>
        <taxon>Pseudomonadales</taxon>
        <taxon>Pseudomonadaceae</taxon>
        <taxon>Pseudomonas</taxon>
    </lineage>
</organism>
<feature type="region of interest" description="Disordered" evidence="1">
    <location>
        <begin position="176"/>
        <end position="199"/>
    </location>
</feature>
<dbReference type="Proteomes" id="UP000045039">
    <property type="component" value="Unassembled WGS sequence"/>
</dbReference>
<sequence length="224" mass="23481">MASSATSPRAARVFAGPATNCCWNRSWRAWSCAATGGSSRRRVFRRFSRRCSRSTGCSTTNSASTTSTCHANTACRPATAITTCTTGWPSRKAWSTTSASTNTVTPWSAATGSTSRSVSPAARYCSAPSRRATTRSRCFILSATAKMFVRLDRPSGTTASSARPTTRSIISLARRSSIRARPTSATTTPVATSGAARAGLSAKAASEDIGAMHGWHRSAATTHG</sequence>
<evidence type="ECO:0000256" key="1">
    <source>
        <dbReference type="SAM" id="MobiDB-lite"/>
    </source>
</evidence>
<gene>
    <name evidence="2" type="ORF">PAERUG_P19_London_7_VIM_2_05_10_02127</name>
</gene>
<dbReference type="AlphaFoldDB" id="A0A9P1R3V4"/>